<reference evidence="3" key="1">
    <citation type="submission" date="2016-06" db="UniProtKB">
        <authorList>
            <consortium name="WormBaseParasite"/>
        </authorList>
    </citation>
    <scope>IDENTIFICATION</scope>
</reference>
<dbReference type="Proteomes" id="UP000267606">
    <property type="component" value="Unassembled WGS sequence"/>
</dbReference>
<dbReference type="EMBL" id="UZAJ01014084">
    <property type="protein sequence ID" value="VDO69043.1"/>
    <property type="molecule type" value="Genomic_DNA"/>
</dbReference>
<gene>
    <name evidence="1" type="ORF">OFLC_LOCUS10515</name>
</gene>
<sequence>MIHRIISDAQLAVLGPETNALPAGNFFLNRETAAIFAAASPFANIPVTTENGILSNSQTVCSGYMDIPSKTVSDGFAALSNIQPRSDGSNIAISCDTSKVMGIVS</sequence>
<dbReference type="AlphaFoldDB" id="A0A183HSQ5"/>
<dbReference type="WBParaSite" id="OFLC_0001051601-mRNA-1">
    <property type="protein sequence ID" value="OFLC_0001051601-mRNA-1"/>
    <property type="gene ID" value="OFLC_0001051601"/>
</dbReference>
<protein>
    <submittedName>
        <fullName evidence="3">Bacteriophage protein</fullName>
    </submittedName>
</protein>
<proteinExistence type="predicted"/>
<reference evidence="1 2" key="2">
    <citation type="submission" date="2018-11" db="EMBL/GenBank/DDBJ databases">
        <authorList>
            <consortium name="Pathogen Informatics"/>
        </authorList>
    </citation>
    <scope>NUCLEOTIDE SEQUENCE [LARGE SCALE GENOMIC DNA]</scope>
</reference>
<evidence type="ECO:0000313" key="3">
    <source>
        <dbReference type="WBParaSite" id="OFLC_0001051601-mRNA-1"/>
    </source>
</evidence>
<name>A0A183HSQ5_9BILA</name>
<accession>A0A183HSQ5</accession>
<keyword evidence="2" id="KW-1185">Reference proteome</keyword>
<organism evidence="3">
    <name type="scientific">Onchocerca flexuosa</name>
    <dbReference type="NCBI Taxonomy" id="387005"/>
    <lineage>
        <taxon>Eukaryota</taxon>
        <taxon>Metazoa</taxon>
        <taxon>Ecdysozoa</taxon>
        <taxon>Nematoda</taxon>
        <taxon>Chromadorea</taxon>
        <taxon>Rhabditida</taxon>
        <taxon>Spirurina</taxon>
        <taxon>Spiruromorpha</taxon>
        <taxon>Filarioidea</taxon>
        <taxon>Onchocercidae</taxon>
        <taxon>Onchocerca</taxon>
    </lineage>
</organism>
<evidence type="ECO:0000313" key="2">
    <source>
        <dbReference type="Proteomes" id="UP000267606"/>
    </source>
</evidence>
<evidence type="ECO:0000313" key="1">
    <source>
        <dbReference type="EMBL" id="VDO69043.1"/>
    </source>
</evidence>